<accession>A0A174WP07</accession>
<reference evidence="13 14" key="3">
    <citation type="journal article" date="2019" name="Nat. Med.">
        <title>A library of human gut bacterial isolates paired with longitudinal multiomics data enables mechanistic microbiome research.</title>
        <authorList>
            <person name="Poyet M."/>
            <person name="Groussin M."/>
            <person name="Gibbons S.M."/>
            <person name="Avila-Pacheco J."/>
            <person name="Jiang X."/>
            <person name="Kearney S.M."/>
            <person name="Perrotta A.R."/>
            <person name="Berdy B."/>
            <person name="Zhao S."/>
            <person name="Lieberman T.D."/>
            <person name="Swanson P.K."/>
            <person name="Smith M."/>
            <person name="Roesemann S."/>
            <person name="Alexander J.E."/>
            <person name="Rich S.A."/>
            <person name="Livny J."/>
            <person name="Vlamakis H."/>
            <person name="Clish C."/>
            <person name="Bullock K."/>
            <person name="Deik A."/>
            <person name="Scott J."/>
            <person name="Pierce K.A."/>
            <person name="Xavier R.J."/>
            <person name="Alm E.J."/>
        </authorList>
    </citation>
    <scope>NUCLEOTIDE SEQUENCE [LARGE SCALE GENOMIC DNA]</scope>
    <source>
        <strain evidence="2 14">BIOML-A111</strain>
        <strain evidence="4 13">BIOML-A82</strain>
        <strain evidence="3 16">BIOML-A85</strain>
    </source>
</reference>
<feature type="transmembrane region" description="Helical" evidence="1">
    <location>
        <begin position="199"/>
        <end position="219"/>
    </location>
</feature>
<keyword evidence="1" id="KW-1133">Transmembrane helix</keyword>
<comment type="caution">
    <text evidence="2">The sequence shown here is derived from an EMBL/GenBank/DDBJ whole genome shotgun (WGS) entry which is preliminary data.</text>
</comment>
<dbReference type="AlphaFoldDB" id="A0A174WP07"/>
<dbReference type="Proteomes" id="UP000261003">
    <property type="component" value="Unassembled WGS sequence"/>
</dbReference>
<feature type="transmembrane region" description="Helical" evidence="1">
    <location>
        <begin position="107"/>
        <end position="129"/>
    </location>
</feature>
<evidence type="ECO:0000313" key="2">
    <source>
        <dbReference type="EMBL" id="KAB6561951.1"/>
    </source>
</evidence>
<gene>
    <name evidence="8" type="ORF">DW105_18705</name>
    <name evidence="7" type="ORF">DXC16_23600</name>
    <name evidence="9" type="ORF">EH214_01522</name>
    <name evidence="5" type="ORF">FYJ30_11030</name>
    <name evidence="4" type="ORF">GAY17_19425</name>
    <name evidence="2" type="ORF">GAY79_06655</name>
    <name evidence="3" type="ORF">GAZ92_19870</name>
    <name evidence="6" type="ORF">HKQ54_04160</name>
</gene>
<evidence type="ECO:0000313" key="10">
    <source>
        <dbReference type="Proteomes" id="UP000261003"/>
    </source>
</evidence>
<dbReference type="Proteomes" id="UP000437380">
    <property type="component" value="Unassembled WGS sequence"/>
</dbReference>
<feature type="transmembrane region" description="Helical" evidence="1">
    <location>
        <begin position="135"/>
        <end position="155"/>
    </location>
</feature>
<dbReference type="EMBL" id="JABDSH010000054">
    <property type="protein sequence ID" value="NMW35358.1"/>
    <property type="molecule type" value="Genomic_DNA"/>
</dbReference>
<evidence type="ECO:0008006" key="18">
    <source>
        <dbReference type="Google" id="ProtNLM"/>
    </source>
</evidence>
<evidence type="ECO:0000313" key="11">
    <source>
        <dbReference type="Proteomes" id="UP000283958"/>
    </source>
</evidence>
<dbReference type="Proteomes" id="UP000470777">
    <property type="component" value="Unassembled WGS sequence"/>
</dbReference>
<reference evidence="9 12" key="2">
    <citation type="journal article" date="2019" name="Nat. Commun.">
        <title>Gram positive-like bacteriocins with broad spectrum anti-Bacteroidales activity encoded on mobile elements of the human gut microbiota.</title>
        <authorList>
            <person name="Bechon N."/>
            <person name="Coyne M.J.Jr."/>
            <person name="Laclare-Mceneany V."/>
            <person name="Chatzidaki-Livanis M."/>
            <person name="Ghigo J.-M."/>
            <person name="Comstock L.E."/>
        </authorList>
    </citation>
    <scope>NUCLEOTIDE SEQUENCE [LARGE SCALE GENOMIC DNA]</scope>
    <source>
        <strain evidence="9 12">CL01T12C17</strain>
    </source>
</reference>
<reference evidence="10 11" key="1">
    <citation type="submission" date="2018-08" db="EMBL/GenBank/DDBJ databases">
        <title>A genome reference for cultivated species of the human gut microbiota.</title>
        <authorList>
            <person name="Zou Y."/>
            <person name="Xue W."/>
            <person name="Luo G."/>
        </authorList>
    </citation>
    <scope>NUCLEOTIDE SEQUENCE [LARGE SCALE GENOMIC DNA]</scope>
    <source>
        <strain evidence="8 11">AM09-18</strain>
        <strain evidence="7 10">OM08-13BH</strain>
    </source>
</reference>
<dbReference type="EMBL" id="WCZV01000032">
    <property type="protein sequence ID" value="KAB6697051.1"/>
    <property type="molecule type" value="Genomic_DNA"/>
</dbReference>
<dbReference type="EMBL" id="QRMN01000062">
    <property type="protein sequence ID" value="RHJ71404.1"/>
    <property type="molecule type" value="Genomic_DNA"/>
</dbReference>
<dbReference type="Proteomes" id="UP000408523">
    <property type="component" value="Unassembled WGS sequence"/>
</dbReference>
<reference evidence="5 15" key="4">
    <citation type="submission" date="2019-09" db="EMBL/GenBank/DDBJ databases">
        <title>In-depth cultivation of the pig gut microbiome towards novel bacterial diversity and tailored functional studies.</title>
        <authorList>
            <person name="Wylensek D."/>
            <person name="Hitch T.C.A."/>
            <person name="Clavel T."/>
        </authorList>
    </citation>
    <scope>NUCLEOTIDE SEQUENCE [LARGE SCALE GENOMIC DNA]</scope>
    <source>
        <strain evidence="5 15">WCA-389-WT-3C</strain>
    </source>
</reference>
<dbReference type="EMBL" id="WDAY01000011">
    <property type="protein sequence ID" value="KAB6561951.1"/>
    <property type="molecule type" value="Genomic_DNA"/>
</dbReference>
<evidence type="ECO:0000313" key="4">
    <source>
        <dbReference type="EMBL" id="KAB6697051.1"/>
    </source>
</evidence>
<evidence type="ECO:0000313" key="9">
    <source>
        <dbReference type="EMBL" id="TSE49224.1"/>
    </source>
</evidence>
<feature type="transmembrane region" description="Helical" evidence="1">
    <location>
        <begin position="167"/>
        <end position="187"/>
    </location>
</feature>
<dbReference type="EMBL" id="VULU01000018">
    <property type="protein sequence ID" value="MSS48820.1"/>
    <property type="molecule type" value="Genomic_DNA"/>
</dbReference>
<evidence type="ECO:0000256" key="1">
    <source>
        <dbReference type="SAM" id="Phobius"/>
    </source>
</evidence>
<feature type="transmembrane region" description="Helical" evidence="1">
    <location>
        <begin position="29"/>
        <end position="47"/>
    </location>
</feature>
<evidence type="ECO:0000313" key="13">
    <source>
        <dbReference type="Proteomes" id="UP000437380"/>
    </source>
</evidence>
<dbReference type="Proteomes" id="UP000437431">
    <property type="component" value="Unassembled WGS sequence"/>
</dbReference>
<feature type="transmembrane region" description="Helical" evidence="1">
    <location>
        <begin position="67"/>
        <end position="86"/>
    </location>
</feature>
<evidence type="ECO:0000313" key="3">
    <source>
        <dbReference type="EMBL" id="KAB6687626.1"/>
    </source>
</evidence>
<keyword evidence="1" id="KW-0472">Membrane</keyword>
<organism evidence="2 14">
    <name type="scientific">Phocaeicola vulgatus</name>
    <name type="common">Bacteroides vulgatus</name>
    <dbReference type="NCBI Taxonomy" id="821"/>
    <lineage>
        <taxon>Bacteria</taxon>
        <taxon>Pseudomonadati</taxon>
        <taxon>Bacteroidota</taxon>
        <taxon>Bacteroidia</taxon>
        <taxon>Bacteroidales</taxon>
        <taxon>Bacteroidaceae</taxon>
        <taxon>Phocaeicola</taxon>
    </lineage>
</organism>
<feature type="transmembrane region" description="Helical" evidence="1">
    <location>
        <begin position="6"/>
        <end position="22"/>
    </location>
</feature>
<evidence type="ECO:0000313" key="7">
    <source>
        <dbReference type="EMBL" id="RGM36442.1"/>
    </source>
</evidence>
<dbReference type="EMBL" id="RWHZ01000015">
    <property type="protein sequence ID" value="TSE49224.1"/>
    <property type="molecule type" value="Genomic_DNA"/>
</dbReference>
<dbReference type="EMBL" id="QSTG01000082">
    <property type="protein sequence ID" value="RGM36442.1"/>
    <property type="molecule type" value="Genomic_DNA"/>
</dbReference>
<evidence type="ECO:0000313" key="16">
    <source>
        <dbReference type="Proteomes" id="UP000470777"/>
    </source>
</evidence>
<evidence type="ECO:0000313" key="17">
    <source>
        <dbReference type="Proteomes" id="UP000555193"/>
    </source>
</evidence>
<dbReference type="EMBL" id="WCZY01000035">
    <property type="protein sequence ID" value="KAB6687626.1"/>
    <property type="molecule type" value="Genomic_DNA"/>
</dbReference>
<dbReference type="RefSeq" id="WP_057279952.1">
    <property type="nucleotide sequence ID" value="NZ_CAXSKM010000031.1"/>
</dbReference>
<dbReference type="Proteomes" id="UP000460950">
    <property type="component" value="Unassembled WGS sequence"/>
</dbReference>
<sequence length="229" mass="25097">METVVVVLMILVSFNFLLKLTYCKLWTVGVIAVSACLFVGLMWPLAIEQSKTQIADWLSNPQLMLDTSVILSLEVVLQLAYCMLAAHLQTAGKVGSRTVLAYRCLRLFPGVLIFAVLFSLLVALIFSFPGISFSLLAWVLGAAILILIPAGMWLLKWLLPEKEVRLELLFLCNALVAILGVVATVNGTTAVSASGDVDWFASLALLLLMLLGGLAGYVFRHLYMKYVLK</sequence>
<dbReference type="Proteomes" id="UP000555193">
    <property type="component" value="Unassembled WGS sequence"/>
</dbReference>
<dbReference type="Proteomes" id="UP000283958">
    <property type="component" value="Unassembled WGS sequence"/>
</dbReference>
<evidence type="ECO:0000313" key="5">
    <source>
        <dbReference type="EMBL" id="MSS48820.1"/>
    </source>
</evidence>
<evidence type="ECO:0000313" key="15">
    <source>
        <dbReference type="Proteomes" id="UP000460950"/>
    </source>
</evidence>
<keyword evidence="1" id="KW-0812">Transmembrane</keyword>
<evidence type="ECO:0000313" key="6">
    <source>
        <dbReference type="EMBL" id="NMW35358.1"/>
    </source>
</evidence>
<name>A0A174WP07_PHOVU</name>
<evidence type="ECO:0000313" key="12">
    <source>
        <dbReference type="Proteomes" id="UP000408523"/>
    </source>
</evidence>
<evidence type="ECO:0000313" key="8">
    <source>
        <dbReference type="EMBL" id="RHJ71404.1"/>
    </source>
</evidence>
<proteinExistence type="predicted"/>
<protein>
    <recommendedName>
        <fullName evidence="18">Transmembrane protein</fullName>
    </recommendedName>
</protein>
<evidence type="ECO:0000313" key="14">
    <source>
        <dbReference type="Proteomes" id="UP000437431"/>
    </source>
</evidence>
<reference evidence="6 17" key="5">
    <citation type="submission" date="2020-04" db="EMBL/GenBank/DDBJ databases">
        <title>A novel gut-associated lysogenic phage, Bacteroides phage BV01, alters the host transcriptome and bile acid metabolism in Bacteroides vulgatus.</title>
        <authorList>
            <person name="Campbell D.E."/>
            <person name="Ly L."/>
            <person name="Ridlon J.M."/>
            <person name="Hsiao A."/>
            <person name="Degnan P.H."/>
        </authorList>
    </citation>
    <scope>NUCLEOTIDE SEQUENCE [LARGE SCALE GENOMIC DNA]</scope>
    <source>
        <strain evidence="6 17">VPI-4506</strain>
    </source>
</reference>